<name>A0AAQ3PWA4_PASNO</name>
<keyword evidence="2" id="KW-0808">Transferase</keyword>
<evidence type="ECO:0000259" key="11">
    <source>
        <dbReference type="Pfam" id="PF17919"/>
    </source>
</evidence>
<dbReference type="CDD" id="cd00303">
    <property type="entry name" value="retropepsin_like"/>
    <property type="match status" value="1"/>
</dbReference>
<keyword evidence="7" id="KW-0695">RNA-directed DNA polymerase</keyword>
<dbReference type="InterPro" id="IPR021109">
    <property type="entry name" value="Peptidase_aspartic_dom_sf"/>
</dbReference>
<dbReference type="GO" id="GO:0006508">
    <property type="term" value="P:proteolysis"/>
    <property type="evidence" value="ECO:0007669"/>
    <property type="project" value="UniProtKB-KW"/>
</dbReference>
<evidence type="ECO:0000256" key="5">
    <source>
        <dbReference type="ARBA" id="ARBA00022759"/>
    </source>
</evidence>
<dbReference type="Pfam" id="PF08284">
    <property type="entry name" value="RVP_2"/>
    <property type="match status" value="1"/>
</dbReference>
<dbReference type="AlphaFoldDB" id="A0AAQ3PWA4"/>
<keyword evidence="3" id="KW-0548">Nucleotidyltransferase</keyword>
<dbReference type="GO" id="GO:0004519">
    <property type="term" value="F:endonuclease activity"/>
    <property type="evidence" value="ECO:0007669"/>
    <property type="project" value="UniProtKB-KW"/>
</dbReference>
<sequence length="701" mass="78105">MMNPVSLEVAMNLARSYERREQVVAASQPPSSRSFRRSNCILPTPSGPPLLPAPSQRPDASSAASAPARSSTSTGRTVKRLSPDEMEDRRRQGLCFNCDEPYSRGHNRVYKHLIFLDLAEADDDAATEDKDESKDPAPAEPIISLHAIAGVTASQTMQVPVVLGATTMAALIDSGSTHNFISESAAAKTGLAFTPRAGMRVAVANGEHLPCVGVLQQASFSIHSAPFTTDIFVLPLAGFDMVLGTQWLATLGPILWDFSNLTMVFWHHNGKVEWHGLTGTPPPRLLLLTGDDVLAALLSAFDDLFAEPRGLPPARDCDHRIHLLPGTTPVAVRPYRYPALHKDELERQCRDMEQRGLIHRIVDELLDELRGATFFTKLDLRSGYHQVRMAPNDVHKTAFRTHEGLYEFLVMPFGLSNAPATFQALMNAVLRPFLRRFILVFFDDILIYSRTWLEHLHHLRAVFSALRDNNLVLKRSKCSFGLPSGYGEIAGPLNDLLKKNGFGWSERADAAFQQLKQALTTAPVLTLLDFHQPFILECDASGTGCGAILHQGAGPVAFFSRAFAPRHYGLAAYERELIGLVQAVRHWRPYLWGRAFLIKTDHCSLKYLLDQRLATIPQHHWVSKLLGFDFRVEYRPGRSNVVADALSRRDADDTALLPSRDRRLTCSTTFVRLRTHIRSWWRCAIRSWTAAKGSRGRSLMG</sequence>
<dbReference type="InterPro" id="IPR000477">
    <property type="entry name" value="RT_dom"/>
</dbReference>
<dbReference type="FunFam" id="3.10.10.10:FF:000007">
    <property type="entry name" value="Retrovirus-related Pol polyprotein from transposon 17.6-like Protein"/>
    <property type="match status" value="1"/>
</dbReference>
<dbReference type="InterPro" id="IPR043502">
    <property type="entry name" value="DNA/RNA_pol_sf"/>
</dbReference>
<dbReference type="Pfam" id="PF17919">
    <property type="entry name" value="RT_RNaseH_2"/>
    <property type="match status" value="1"/>
</dbReference>
<dbReference type="InterPro" id="IPR043128">
    <property type="entry name" value="Rev_trsase/Diguanyl_cyclase"/>
</dbReference>
<keyword evidence="8" id="KW-0511">Multifunctional enzyme</keyword>
<dbReference type="Gene3D" id="3.30.70.270">
    <property type="match status" value="2"/>
</dbReference>
<feature type="compositionally biased region" description="Low complexity" evidence="9">
    <location>
        <begin position="53"/>
        <end position="71"/>
    </location>
</feature>
<evidence type="ECO:0000259" key="10">
    <source>
        <dbReference type="Pfam" id="PF00078"/>
    </source>
</evidence>
<feature type="domain" description="Reverse transcriptase/retrotransposon-derived protein RNase H-like" evidence="11">
    <location>
        <begin position="504"/>
        <end position="598"/>
    </location>
</feature>
<evidence type="ECO:0000256" key="6">
    <source>
        <dbReference type="ARBA" id="ARBA00022801"/>
    </source>
</evidence>
<dbReference type="Gene3D" id="2.40.70.10">
    <property type="entry name" value="Acid Proteases"/>
    <property type="match status" value="1"/>
</dbReference>
<keyword evidence="1" id="KW-0645">Protease</keyword>
<dbReference type="EMBL" id="CP144745">
    <property type="protein sequence ID" value="WVZ54351.1"/>
    <property type="molecule type" value="Genomic_DNA"/>
</dbReference>
<dbReference type="GO" id="GO:0008233">
    <property type="term" value="F:peptidase activity"/>
    <property type="evidence" value="ECO:0007669"/>
    <property type="project" value="UniProtKB-KW"/>
</dbReference>
<dbReference type="SUPFAM" id="SSF56672">
    <property type="entry name" value="DNA/RNA polymerases"/>
    <property type="match status" value="1"/>
</dbReference>
<feature type="domain" description="Reverse transcriptase" evidence="10">
    <location>
        <begin position="352"/>
        <end position="482"/>
    </location>
</feature>
<protein>
    <recommendedName>
        <fullName evidence="14">Reverse transcriptase</fullName>
    </recommendedName>
</protein>
<keyword evidence="13" id="KW-1185">Reference proteome</keyword>
<evidence type="ECO:0000256" key="1">
    <source>
        <dbReference type="ARBA" id="ARBA00022670"/>
    </source>
</evidence>
<dbReference type="InterPro" id="IPR041577">
    <property type="entry name" value="RT_RNaseH_2"/>
</dbReference>
<dbReference type="PANTHER" id="PTHR37984:SF5">
    <property type="entry name" value="PROTEIN NYNRIN-LIKE"/>
    <property type="match status" value="1"/>
</dbReference>
<dbReference type="Gene3D" id="3.10.10.10">
    <property type="entry name" value="HIV Type 1 Reverse Transcriptase, subunit A, domain 1"/>
    <property type="match status" value="2"/>
</dbReference>
<dbReference type="Proteomes" id="UP001341281">
    <property type="component" value="Chromosome 01"/>
</dbReference>
<dbReference type="InterPro" id="IPR050951">
    <property type="entry name" value="Retrovirus_Pol_polyprotein"/>
</dbReference>
<dbReference type="CDD" id="cd01647">
    <property type="entry name" value="RT_LTR"/>
    <property type="match status" value="1"/>
</dbReference>
<keyword evidence="5" id="KW-0255">Endonuclease</keyword>
<dbReference type="SUPFAM" id="SSF50630">
    <property type="entry name" value="Acid proteases"/>
    <property type="match status" value="1"/>
</dbReference>
<evidence type="ECO:0000256" key="4">
    <source>
        <dbReference type="ARBA" id="ARBA00022722"/>
    </source>
</evidence>
<evidence type="ECO:0000256" key="9">
    <source>
        <dbReference type="SAM" id="MobiDB-lite"/>
    </source>
</evidence>
<gene>
    <name evidence="12" type="ORF">U9M48_005159</name>
</gene>
<dbReference type="Pfam" id="PF00078">
    <property type="entry name" value="RVT_1"/>
    <property type="match status" value="1"/>
</dbReference>
<evidence type="ECO:0000256" key="8">
    <source>
        <dbReference type="ARBA" id="ARBA00023268"/>
    </source>
</evidence>
<dbReference type="GO" id="GO:0003964">
    <property type="term" value="F:RNA-directed DNA polymerase activity"/>
    <property type="evidence" value="ECO:0007669"/>
    <property type="project" value="UniProtKB-KW"/>
</dbReference>
<keyword evidence="4" id="KW-0540">Nuclease</keyword>
<evidence type="ECO:0000256" key="2">
    <source>
        <dbReference type="ARBA" id="ARBA00022679"/>
    </source>
</evidence>
<keyword evidence="6" id="KW-0378">Hydrolase</keyword>
<organism evidence="12 13">
    <name type="scientific">Paspalum notatum var. saurae</name>
    <dbReference type="NCBI Taxonomy" id="547442"/>
    <lineage>
        <taxon>Eukaryota</taxon>
        <taxon>Viridiplantae</taxon>
        <taxon>Streptophyta</taxon>
        <taxon>Embryophyta</taxon>
        <taxon>Tracheophyta</taxon>
        <taxon>Spermatophyta</taxon>
        <taxon>Magnoliopsida</taxon>
        <taxon>Liliopsida</taxon>
        <taxon>Poales</taxon>
        <taxon>Poaceae</taxon>
        <taxon>PACMAD clade</taxon>
        <taxon>Panicoideae</taxon>
        <taxon>Andropogonodae</taxon>
        <taxon>Paspaleae</taxon>
        <taxon>Paspalinae</taxon>
        <taxon>Paspalum</taxon>
    </lineage>
</organism>
<proteinExistence type="predicted"/>
<accession>A0AAQ3PWA4</accession>
<dbReference type="CDD" id="cd09274">
    <property type="entry name" value="RNase_HI_RT_Ty3"/>
    <property type="match status" value="1"/>
</dbReference>
<evidence type="ECO:0000313" key="12">
    <source>
        <dbReference type="EMBL" id="WVZ54351.1"/>
    </source>
</evidence>
<evidence type="ECO:0008006" key="14">
    <source>
        <dbReference type="Google" id="ProtNLM"/>
    </source>
</evidence>
<evidence type="ECO:0000256" key="3">
    <source>
        <dbReference type="ARBA" id="ARBA00022695"/>
    </source>
</evidence>
<feature type="region of interest" description="Disordered" evidence="9">
    <location>
        <begin position="22"/>
        <end position="89"/>
    </location>
</feature>
<reference evidence="12 13" key="1">
    <citation type="submission" date="2024-02" db="EMBL/GenBank/DDBJ databases">
        <title>High-quality chromosome-scale genome assembly of Pensacola bahiagrass (Paspalum notatum Flugge var. saurae).</title>
        <authorList>
            <person name="Vega J.M."/>
            <person name="Podio M."/>
            <person name="Orjuela J."/>
            <person name="Siena L.A."/>
            <person name="Pessino S.C."/>
            <person name="Combes M.C."/>
            <person name="Mariac C."/>
            <person name="Albertini E."/>
            <person name="Pupilli F."/>
            <person name="Ortiz J.P.A."/>
            <person name="Leblanc O."/>
        </authorList>
    </citation>
    <scope>NUCLEOTIDE SEQUENCE [LARGE SCALE GENOMIC DNA]</scope>
    <source>
        <strain evidence="12">R1</strain>
        <tissue evidence="12">Leaf</tissue>
    </source>
</reference>
<dbReference type="PANTHER" id="PTHR37984">
    <property type="entry name" value="PROTEIN CBG26694"/>
    <property type="match status" value="1"/>
</dbReference>
<evidence type="ECO:0000313" key="13">
    <source>
        <dbReference type="Proteomes" id="UP001341281"/>
    </source>
</evidence>
<evidence type="ECO:0000256" key="7">
    <source>
        <dbReference type="ARBA" id="ARBA00022918"/>
    </source>
</evidence>